<evidence type="ECO:0000256" key="14">
    <source>
        <dbReference type="PIRSR" id="PIRSR028937-2"/>
    </source>
</evidence>
<feature type="domain" description="FAD-dependent oxidoreductase 2 FAD-binding" evidence="16">
    <location>
        <begin position="241"/>
        <end position="275"/>
    </location>
</feature>
<comment type="function">
    <text evidence="2 12">Long-chain fatty alcohol oxidase involved in the omega-oxidation pathway of lipid degradation.</text>
</comment>
<evidence type="ECO:0000256" key="10">
    <source>
        <dbReference type="ARBA" id="ARBA00023002"/>
    </source>
</evidence>
<dbReference type="EC" id="1.1.3.20" evidence="5 12"/>
<evidence type="ECO:0000256" key="6">
    <source>
        <dbReference type="ARBA" id="ARBA00022630"/>
    </source>
</evidence>
<evidence type="ECO:0000256" key="4">
    <source>
        <dbReference type="ARBA" id="ARBA00010790"/>
    </source>
</evidence>
<evidence type="ECO:0000256" key="5">
    <source>
        <dbReference type="ARBA" id="ARBA00013125"/>
    </source>
</evidence>
<dbReference type="EMBL" id="JAUHHV010000010">
    <property type="protein sequence ID" value="KAK1411259.1"/>
    <property type="molecule type" value="Genomic_DNA"/>
</dbReference>
<feature type="domain" description="Glucose-methanol-choline oxidoreductase C-terminal" evidence="17">
    <location>
        <begin position="595"/>
        <end position="726"/>
    </location>
</feature>
<dbReference type="InterPro" id="IPR036188">
    <property type="entry name" value="FAD/NAD-bd_sf"/>
</dbReference>
<comment type="similarity">
    <text evidence="4 12">Belongs to the GMC oxidoreductase family.</text>
</comment>
<evidence type="ECO:0000259" key="17">
    <source>
        <dbReference type="Pfam" id="PF05199"/>
    </source>
</evidence>
<evidence type="ECO:0000256" key="12">
    <source>
        <dbReference type="PIRNR" id="PIRNR028937"/>
    </source>
</evidence>
<evidence type="ECO:0000256" key="8">
    <source>
        <dbReference type="ARBA" id="ARBA00022827"/>
    </source>
</evidence>
<evidence type="ECO:0000313" key="18">
    <source>
        <dbReference type="EMBL" id="KAK1411259.1"/>
    </source>
</evidence>
<dbReference type="AlphaFoldDB" id="A0AAD8NIR0"/>
<dbReference type="InterPro" id="IPR012400">
    <property type="entry name" value="Long_Oxdase"/>
</dbReference>
<evidence type="ECO:0000256" key="1">
    <source>
        <dbReference type="ARBA" id="ARBA00000920"/>
    </source>
</evidence>
<keyword evidence="10 12" id="KW-0560">Oxidoreductase</keyword>
<evidence type="ECO:0000313" key="19">
    <source>
        <dbReference type="Proteomes" id="UP001229421"/>
    </source>
</evidence>
<dbReference type="InterPro" id="IPR003953">
    <property type="entry name" value="FAD-dep_OxRdtase_2_FAD-bd"/>
</dbReference>
<proteinExistence type="inferred from homology"/>
<comment type="catalytic activity">
    <reaction evidence="1 12">
        <text>a long-chain primary fatty alcohol + O2 = a long-chain fatty aldehyde + H2O2</text>
        <dbReference type="Rhea" id="RHEA:22756"/>
        <dbReference type="ChEBI" id="CHEBI:15379"/>
        <dbReference type="ChEBI" id="CHEBI:16240"/>
        <dbReference type="ChEBI" id="CHEBI:17176"/>
        <dbReference type="ChEBI" id="CHEBI:77396"/>
        <dbReference type="EC" id="1.1.3.20"/>
    </reaction>
</comment>
<dbReference type="PANTHER" id="PTHR46056:SF10">
    <property type="entry name" value="LONG-CHAIN-ALCOHOL OXIDASE FAO3"/>
    <property type="match status" value="1"/>
</dbReference>
<dbReference type="PANTHER" id="PTHR46056">
    <property type="entry name" value="LONG-CHAIN-ALCOHOL OXIDASE"/>
    <property type="match status" value="1"/>
</dbReference>
<dbReference type="Pfam" id="PF00890">
    <property type="entry name" value="FAD_binding_2"/>
    <property type="match status" value="1"/>
</dbReference>
<comment type="subcellular location">
    <subcellularLocation>
        <location evidence="3 12">Membrane</location>
    </subcellularLocation>
</comment>
<dbReference type="PIRSF" id="PIRSF028937">
    <property type="entry name" value="Lg_Ch_AO"/>
    <property type="match status" value="1"/>
</dbReference>
<keyword evidence="8 14" id="KW-0274">FAD</keyword>
<dbReference type="Pfam" id="PF00732">
    <property type="entry name" value="GMC_oxred_N"/>
    <property type="match status" value="1"/>
</dbReference>
<dbReference type="GO" id="GO:0016020">
    <property type="term" value="C:membrane"/>
    <property type="evidence" value="ECO:0007669"/>
    <property type="project" value="UniProtKB-SubCell"/>
</dbReference>
<feature type="active site" description="Proton acceptor" evidence="13">
    <location>
        <position position="674"/>
    </location>
</feature>
<dbReference type="SUPFAM" id="SSF51905">
    <property type="entry name" value="FAD/NAD(P)-binding domain"/>
    <property type="match status" value="1"/>
</dbReference>
<dbReference type="GO" id="GO:0050660">
    <property type="term" value="F:flavin adenine dinucleotide binding"/>
    <property type="evidence" value="ECO:0007669"/>
    <property type="project" value="InterPro"/>
</dbReference>
<evidence type="ECO:0000259" key="15">
    <source>
        <dbReference type="Pfam" id="PF00732"/>
    </source>
</evidence>
<dbReference type="Proteomes" id="UP001229421">
    <property type="component" value="Unassembled WGS sequence"/>
</dbReference>
<comment type="caution">
    <text evidence="18">The sequence shown here is derived from an EMBL/GenBank/DDBJ whole genome shotgun (WGS) entry which is preliminary data.</text>
</comment>
<evidence type="ECO:0000259" key="16">
    <source>
        <dbReference type="Pfam" id="PF00890"/>
    </source>
</evidence>
<keyword evidence="9" id="KW-1133">Transmembrane helix</keyword>
<accession>A0AAD8NIR0</accession>
<name>A0AAD8NIR0_TARER</name>
<evidence type="ECO:0000256" key="7">
    <source>
        <dbReference type="ARBA" id="ARBA00022692"/>
    </source>
</evidence>
<dbReference type="GO" id="GO:0046577">
    <property type="term" value="F:long-chain-alcohol oxidase activity"/>
    <property type="evidence" value="ECO:0007669"/>
    <property type="project" value="UniProtKB-EC"/>
</dbReference>
<dbReference type="InterPro" id="IPR007867">
    <property type="entry name" value="GMC_OxRtase_C"/>
</dbReference>
<feature type="domain" description="Glucose-methanol-choline oxidoreductase N-terminal" evidence="15">
    <location>
        <begin position="288"/>
        <end position="508"/>
    </location>
</feature>
<organism evidence="18 19">
    <name type="scientific">Tagetes erecta</name>
    <name type="common">African marigold</name>
    <dbReference type="NCBI Taxonomy" id="13708"/>
    <lineage>
        <taxon>Eukaryota</taxon>
        <taxon>Viridiplantae</taxon>
        <taxon>Streptophyta</taxon>
        <taxon>Embryophyta</taxon>
        <taxon>Tracheophyta</taxon>
        <taxon>Spermatophyta</taxon>
        <taxon>Magnoliopsida</taxon>
        <taxon>eudicotyledons</taxon>
        <taxon>Gunneridae</taxon>
        <taxon>Pentapetalae</taxon>
        <taxon>asterids</taxon>
        <taxon>campanulids</taxon>
        <taxon>Asterales</taxon>
        <taxon>Asteraceae</taxon>
        <taxon>Asteroideae</taxon>
        <taxon>Heliantheae alliance</taxon>
        <taxon>Tageteae</taxon>
        <taxon>Tagetes</taxon>
    </lineage>
</organism>
<keyword evidence="19" id="KW-1185">Reference proteome</keyword>
<evidence type="ECO:0000256" key="9">
    <source>
        <dbReference type="ARBA" id="ARBA00022989"/>
    </source>
</evidence>
<feature type="binding site" evidence="14">
    <location>
        <begin position="240"/>
        <end position="255"/>
    </location>
    <ligand>
        <name>FAD</name>
        <dbReference type="ChEBI" id="CHEBI:57692"/>
    </ligand>
</feature>
<keyword evidence="11 12" id="KW-0472">Membrane</keyword>
<protein>
    <recommendedName>
        <fullName evidence="5 12">Long-chain-alcohol oxidase</fullName>
        <ecNumber evidence="5 12">1.1.3.20</ecNumber>
    </recommendedName>
</protein>
<evidence type="ECO:0000256" key="13">
    <source>
        <dbReference type="PIRSR" id="PIRSR028937-1"/>
    </source>
</evidence>
<dbReference type="InterPro" id="IPR000172">
    <property type="entry name" value="GMC_OxRdtase_N"/>
</dbReference>
<keyword evidence="6" id="KW-0285">Flavoprotein</keyword>
<evidence type="ECO:0000256" key="3">
    <source>
        <dbReference type="ARBA" id="ARBA00004370"/>
    </source>
</evidence>
<dbReference type="Gene3D" id="3.50.50.60">
    <property type="entry name" value="FAD/NAD(P)-binding domain"/>
    <property type="match status" value="2"/>
</dbReference>
<reference evidence="18" key="1">
    <citation type="journal article" date="2023" name="bioRxiv">
        <title>Improved chromosome-level genome assembly for marigold (Tagetes erecta).</title>
        <authorList>
            <person name="Jiang F."/>
            <person name="Yuan L."/>
            <person name="Wang S."/>
            <person name="Wang H."/>
            <person name="Xu D."/>
            <person name="Wang A."/>
            <person name="Fan W."/>
        </authorList>
    </citation>
    <scope>NUCLEOTIDE SEQUENCE</scope>
    <source>
        <strain evidence="18">WSJ</strain>
        <tissue evidence="18">Leaf</tissue>
    </source>
</reference>
<gene>
    <name evidence="18" type="ORF">QVD17_37806</name>
</gene>
<keyword evidence="7" id="KW-0812">Transmembrane</keyword>
<sequence length="737" mass="81071">MYSDRGRNCHPLLQGDKDEDYKNPILCSSEMESLTSICEVILQPLPLNSLNHNHHNKNQHSINHFTTLSGSKYHVPNKVAHLLVNRAFFEAVMVVRLVLKLLSTRAGTLLVAGSLCFTSKRPYVCKFSEISLDKREKIVRKWFRHSFLTPIRLGFVFIKSLCLLVSFSQVGEKSNNPSWEAIGYNVNIDENHPKQQNERPLQKGMVEIMNETDHTLANSLMQKGLNVTQNLKENTYKVKCDVVIIGSGCGGGVAAAILTKSGKKVVVLEKGNYFSKEDYSSLEGPSLDQMYESGGILPTLDGKVMIQAGSTVGGGSAVNWSASIKTPPTVLKEWVEDYKLNLYGSDEYISAMNKVCERIGVSEKCVKEGFQNQVLRKGCENLGLKVDFVPQNSSENHYCGSCCYGCRSGDKKGTDSTWLVDAVDHGAVIISGCKAEKLILTKNHQGNGRRKKCVGVISQLLNKKMSKRLHIEAKVTISACGALLTPPLMIASGLKNPNIGKHLHLHPVLMAWGYFPEDESNHSGKSYEGGILTSVYKHKDYILEVPGLGPGTFGALCPWVSGKDLKERMLRYSRTAHVFSLVKDYGSGEVKSAGRINYIFHKSDTENIKKGLKQAIRILIAAGATEVGTQSSDGRRFKCSGCSDEDVEEFLETVDARDGPLSMVKDWSIYCSAHQMGSCRMGRSEAEGAVDENGESWEAEGLYVCDASVLPSAVGVNPMITIQSTAYCLAQRIVNTV</sequence>
<dbReference type="Pfam" id="PF05199">
    <property type="entry name" value="GMC_oxred_C"/>
    <property type="match status" value="1"/>
</dbReference>
<evidence type="ECO:0000256" key="2">
    <source>
        <dbReference type="ARBA" id="ARBA00003842"/>
    </source>
</evidence>
<evidence type="ECO:0000256" key="11">
    <source>
        <dbReference type="ARBA" id="ARBA00023136"/>
    </source>
</evidence>